<gene>
    <name evidence="2" type="ORF">PbJCM13498_17120</name>
</gene>
<evidence type="ECO:0000313" key="2">
    <source>
        <dbReference type="EMBL" id="GET32849.1"/>
    </source>
</evidence>
<proteinExistence type="predicted"/>
<reference evidence="2 3" key="1">
    <citation type="submission" date="2019-10" db="EMBL/GenBank/DDBJ databases">
        <title>Prolixibacter strains distinguished by the presence of nitrate reductase genes were adept at nitrate-dependent anaerobic corrosion of metallic iron and carbon steel.</title>
        <authorList>
            <person name="Iino T."/>
            <person name="Shono N."/>
            <person name="Ito K."/>
            <person name="Nakamura R."/>
            <person name="Sueoka K."/>
            <person name="Harayama S."/>
            <person name="Ohkuma M."/>
        </authorList>
    </citation>
    <scope>NUCLEOTIDE SEQUENCE [LARGE SCALE GENOMIC DNA]</scope>
    <source>
        <strain evidence="2 3">JCM 13498</strain>
    </source>
</reference>
<evidence type="ECO:0000313" key="3">
    <source>
        <dbReference type="Proteomes" id="UP000391834"/>
    </source>
</evidence>
<dbReference type="AlphaFoldDB" id="A0A5M4AY55"/>
<feature type="signal peptide" evidence="1">
    <location>
        <begin position="1"/>
        <end position="28"/>
    </location>
</feature>
<comment type="caution">
    <text evidence="2">The sequence shown here is derived from an EMBL/GenBank/DDBJ whole genome shotgun (WGS) entry which is preliminary data.</text>
</comment>
<keyword evidence="1" id="KW-0732">Signal</keyword>
<feature type="chain" id="PRO_5024333791" evidence="1">
    <location>
        <begin position="29"/>
        <end position="235"/>
    </location>
</feature>
<sequence length="235" mass="27272">MTTKTNYYHMKKLLFALAFLMAFSALEAQDIQLHYDMGKDRKYLTSTVEMFKPDQYGSTFFFIDMDYGANDVQGVALAYWEIARGLKFWDNPFEIHVEYNGGFGQYAPGGAYQINDAWLFGGNYTWNTADYSKIFTLQLMYKTIRGKNKNSFQVTGVWTLQFFNNKVTLDGFADFWREDNTFADKDTKFIFLSEPQFWYNVTKNFSVGSEIELSTNFGGHEGFMVNPTIAGKWTF</sequence>
<name>A0A5M4AY55_9BACT</name>
<accession>A0A5M4AY55</accession>
<keyword evidence="3" id="KW-1185">Reference proteome</keyword>
<evidence type="ECO:0000256" key="1">
    <source>
        <dbReference type="SAM" id="SignalP"/>
    </source>
</evidence>
<dbReference type="EMBL" id="BLAX01000001">
    <property type="protein sequence ID" value="GET32849.1"/>
    <property type="molecule type" value="Genomic_DNA"/>
</dbReference>
<protein>
    <submittedName>
        <fullName evidence="2">DUF5020 domain-containing protein</fullName>
    </submittedName>
</protein>
<organism evidence="2 3">
    <name type="scientific">Prolixibacter bellariivorans</name>
    <dbReference type="NCBI Taxonomy" id="314319"/>
    <lineage>
        <taxon>Bacteria</taxon>
        <taxon>Pseudomonadati</taxon>
        <taxon>Bacteroidota</taxon>
        <taxon>Bacteroidia</taxon>
        <taxon>Marinilabiliales</taxon>
        <taxon>Prolixibacteraceae</taxon>
        <taxon>Prolixibacter</taxon>
    </lineage>
</organism>
<dbReference type="Proteomes" id="UP000391834">
    <property type="component" value="Unassembled WGS sequence"/>
</dbReference>
<dbReference type="Pfam" id="PF16412">
    <property type="entry name" value="DUF5020"/>
    <property type="match status" value="1"/>
</dbReference>